<reference evidence="1 2" key="1">
    <citation type="journal article" date="2014" name="Genome Announc.">
        <title>Complete Genome Sequence of Sterol-Transforming Mycobacterium neoaurum Strain VKM Ac-1815D.</title>
        <authorList>
            <person name="Shtratnikova V.Y."/>
            <person name="Bragin E.Y."/>
            <person name="Dovbnya D.V."/>
            <person name="Pekov Y.A."/>
            <person name="Schelkunov M.I."/>
            <person name="Strizhov N."/>
            <person name="Ivashina T.V."/>
            <person name="Ashapkin V.V."/>
            <person name="Donova M.V."/>
        </authorList>
    </citation>
    <scope>NUCLEOTIDE SEQUENCE [LARGE SCALE GENOMIC DNA]</scope>
    <source>
        <strain evidence="1 2">VKM Ac-1815D</strain>
    </source>
</reference>
<gene>
    <name evidence="1" type="ORF">D174_20905</name>
</gene>
<evidence type="ECO:0000313" key="2">
    <source>
        <dbReference type="Proteomes" id="UP000018763"/>
    </source>
</evidence>
<dbReference type="Proteomes" id="UP000018763">
    <property type="component" value="Chromosome"/>
</dbReference>
<dbReference type="EMBL" id="CP006936">
    <property type="protein sequence ID" value="AHC28044.1"/>
    <property type="molecule type" value="Genomic_DNA"/>
</dbReference>
<sequence length="37" mass="4232">MRTMARILLQTTIPLDAQDWPVERFSLLAYVLRAAGN</sequence>
<protein>
    <submittedName>
        <fullName evidence="1">Uncharacterized protein</fullName>
    </submittedName>
</protein>
<dbReference type="AlphaFoldDB" id="V5XJS1"/>
<proteinExistence type="predicted"/>
<accession>V5XJS1</accession>
<organism evidence="1 2">
    <name type="scientific">Mycolicibacterium neoaurum VKM Ac-1815D</name>
    <dbReference type="NCBI Taxonomy" id="700508"/>
    <lineage>
        <taxon>Bacteria</taxon>
        <taxon>Bacillati</taxon>
        <taxon>Actinomycetota</taxon>
        <taxon>Actinomycetes</taxon>
        <taxon>Mycobacteriales</taxon>
        <taxon>Mycobacteriaceae</taxon>
        <taxon>Mycolicibacterium</taxon>
    </lineage>
</organism>
<evidence type="ECO:0000313" key="1">
    <source>
        <dbReference type="EMBL" id="AHC28044.1"/>
    </source>
</evidence>
<name>V5XJS1_MYCNE</name>
<keyword evidence="2" id="KW-1185">Reference proteome</keyword>